<dbReference type="EMBL" id="LR797079">
    <property type="protein sequence ID" value="CAB4185744.1"/>
    <property type="molecule type" value="Genomic_DNA"/>
</dbReference>
<dbReference type="EMBL" id="LR797194">
    <property type="protein sequence ID" value="CAB4193068.1"/>
    <property type="molecule type" value="Genomic_DNA"/>
</dbReference>
<evidence type="ECO:0000313" key="4">
    <source>
        <dbReference type="EMBL" id="CAB4216234.1"/>
    </source>
</evidence>
<evidence type="ECO:0000313" key="1">
    <source>
        <dbReference type="EMBL" id="CAB4174610.1"/>
    </source>
</evidence>
<sequence length="67" mass="7756">MAAGYTKEFLVEAFVSRYRPVMDNKDFDFIEYVKLINAHYDEVGKDKFRVAASLDAAAIKEYKQSLK</sequence>
<dbReference type="EMBL" id="LR797435">
    <property type="protein sequence ID" value="CAB4216234.1"/>
    <property type="molecule type" value="Genomic_DNA"/>
</dbReference>
<accession>A0A6J5PRR1</accession>
<organism evidence="1">
    <name type="scientific">uncultured Caudovirales phage</name>
    <dbReference type="NCBI Taxonomy" id="2100421"/>
    <lineage>
        <taxon>Viruses</taxon>
        <taxon>Duplodnaviria</taxon>
        <taxon>Heunggongvirae</taxon>
        <taxon>Uroviricota</taxon>
        <taxon>Caudoviricetes</taxon>
        <taxon>Peduoviridae</taxon>
        <taxon>Maltschvirus</taxon>
        <taxon>Maltschvirus maltsch</taxon>
    </lineage>
</organism>
<protein>
    <submittedName>
        <fullName evidence="1">Uncharacterized protein</fullName>
    </submittedName>
</protein>
<reference evidence="1" key="1">
    <citation type="submission" date="2020-05" db="EMBL/GenBank/DDBJ databases">
        <authorList>
            <person name="Chiriac C."/>
            <person name="Salcher M."/>
            <person name="Ghai R."/>
            <person name="Kavagutti S V."/>
        </authorList>
    </citation>
    <scope>NUCLEOTIDE SEQUENCE</scope>
</reference>
<dbReference type="EMBL" id="LR796912">
    <property type="protein sequence ID" value="CAB4174610.1"/>
    <property type="molecule type" value="Genomic_DNA"/>
</dbReference>
<name>A0A6J5PRR1_9CAUD</name>
<evidence type="ECO:0000313" key="3">
    <source>
        <dbReference type="EMBL" id="CAB4193068.1"/>
    </source>
</evidence>
<evidence type="ECO:0000313" key="2">
    <source>
        <dbReference type="EMBL" id="CAB4185744.1"/>
    </source>
</evidence>
<proteinExistence type="predicted"/>
<evidence type="ECO:0000313" key="5">
    <source>
        <dbReference type="EMBL" id="CAB5230456.1"/>
    </source>
</evidence>
<gene>
    <name evidence="2" type="ORF">UFOVP1123_134</name>
    <name evidence="3" type="ORF">UFOVP1239_17</name>
    <name evidence="4" type="ORF">UFOVP1484_138</name>
    <name evidence="5" type="ORF">UFOVP1577_2</name>
    <name evidence="1" type="ORF">UFOVP961_64</name>
</gene>
<dbReference type="EMBL" id="LR798422">
    <property type="protein sequence ID" value="CAB5230456.1"/>
    <property type="molecule type" value="Genomic_DNA"/>
</dbReference>